<keyword evidence="5" id="KW-0406">Ion transport</keyword>
<dbReference type="NCBIfam" id="TIGR01783">
    <property type="entry name" value="TonB-siderophor"/>
    <property type="match status" value="1"/>
</dbReference>
<evidence type="ECO:0000256" key="10">
    <source>
        <dbReference type="ARBA" id="ARBA00023170"/>
    </source>
</evidence>
<keyword evidence="18" id="KW-1185">Reference proteome</keyword>
<evidence type="ECO:0000256" key="2">
    <source>
        <dbReference type="ARBA" id="ARBA00009810"/>
    </source>
</evidence>
<dbReference type="PANTHER" id="PTHR32552">
    <property type="entry name" value="FERRICHROME IRON RECEPTOR-RELATED"/>
    <property type="match status" value="1"/>
</dbReference>
<dbReference type="SMART" id="SM00965">
    <property type="entry name" value="STN"/>
    <property type="match status" value="1"/>
</dbReference>
<evidence type="ECO:0000256" key="8">
    <source>
        <dbReference type="ARBA" id="ARBA00023077"/>
    </source>
</evidence>
<dbReference type="Gene3D" id="3.55.50.30">
    <property type="match status" value="1"/>
</dbReference>
<dbReference type="InterPro" id="IPR036942">
    <property type="entry name" value="Beta-barrel_TonB_sf"/>
</dbReference>
<evidence type="ECO:0000313" key="18">
    <source>
        <dbReference type="Proteomes" id="UP000571950"/>
    </source>
</evidence>
<evidence type="ECO:0000256" key="6">
    <source>
        <dbReference type="ARBA" id="ARBA00022692"/>
    </source>
</evidence>
<gene>
    <name evidence="17" type="ORF">GGR43_004368</name>
</gene>
<evidence type="ECO:0000256" key="1">
    <source>
        <dbReference type="ARBA" id="ARBA00004571"/>
    </source>
</evidence>
<dbReference type="Gene3D" id="2.170.130.10">
    <property type="entry name" value="TonB-dependent receptor, plug domain"/>
    <property type="match status" value="1"/>
</dbReference>
<evidence type="ECO:0000259" key="16">
    <source>
        <dbReference type="SMART" id="SM00965"/>
    </source>
</evidence>
<reference evidence="17 18" key="1">
    <citation type="submission" date="2020-08" db="EMBL/GenBank/DDBJ databases">
        <title>Genomic Encyclopedia of Type Strains, Phase IV (KMG-IV): sequencing the most valuable type-strain genomes for metagenomic binning, comparative biology and taxonomic classification.</title>
        <authorList>
            <person name="Goeker M."/>
        </authorList>
    </citation>
    <scope>NUCLEOTIDE SEQUENCE [LARGE SCALE GENOMIC DNA]</scope>
    <source>
        <strain evidence="17 18">DSM 26189</strain>
    </source>
</reference>
<keyword evidence="6 12" id="KW-0812">Transmembrane</keyword>
<feature type="compositionally biased region" description="Polar residues" evidence="14">
    <location>
        <begin position="140"/>
        <end position="152"/>
    </location>
</feature>
<keyword evidence="15" id="KW-0732">Signal</keyword>
<dbReference type="PROSITE" id="PS52016">
    <property type="entry name" value="TONB_DEPENDENT_REC_3"/>
    <property type="match status" value="1"/>
</dbReference>
<feature type="chain" id="PRO_5031184346" evidence="15">
    <location>
        <begin position="21"/>
        <end position="844"/>
    </location>
</feature>
<proteinExistence type="inferred from homology"/>
<dbReference type="EMBL" id="JACIDT010000028">
    <property type="protein sequence ID" value="MBB3928623.1"/>
    <property type="molecule type" value="Genomic_DNA"/>
</dbReference>
<feature type="signal peptide" evidence="15">
    <location>
        <begin position="1"/>
        <end position="20"/>
    </location>
</feature>
<keyword evidence="5" id="KW-0410">Iron transport</keyword>
<evidence type="ECO:0000256" key="7">
    <source>
        <dbReference type="ARBA" id="ARBA00023004"/>
    </source>
</evidence>
<organism evidence="17 18">
    <name type="scientific">Sphingobium jiangsuense</name>
    <dbReference type="NCBI Taxonomy" id="870476"/>
    <lineage>
        <taxon>Bacteria</taxon>
        <taxon>Pseudomonadati</taxon>
        <taxon>Pseudomonadota</taxon>
        <taxon>Alphaproteobacteria</taxon>
        <taxon>Sphingomonadales</taxon>
        <taxon>Sphingomonadaceae</taxon>
        <taxon>Sphingobium</taxon>
    </lineage>
</organism>
<dbReference type="Gene3D" id="2.40.170.20">
    <property type="entry name" value="TonB-dependent receptor, beta-barrel domain"/>
    <property type="match status" value="1"/>
</dbReference>
<keyword evidence="3 12" id="KW-0813">Transport</keyword>
<keyword evidence="9 12" id="KW-0472">Membrane</keyword>
<dbReference type="GO" id="GO:0015344">
    <property type="term" value="F:siderophore uptake transmembrane transporter activity"/>
    <property type="evidence" value="ECO:0007669"/>
    <property type="project" value="TreeGrafter"/>
</dbReference>
<keyword evidence="11 12" id="KW-0998">Cell outer membrane</keyword>
<dbReference type="Pfam" id="PF00593">
    <property type="entry name" value="TonB_dep_Rec_b-barrel"/>
    <property type="match status" value="1"/>
</dbReference>
<dbReference type="GO" id="GO:0038023">
    <property type="term" value="F:signaling receptor activity"/>
    <property type="evidence" value="ECO:0007669"/>
    <property type="project" value="InterPro"/>
</dbReference>
<feature type="domain" description="Secretin/TonB short N-terminal" evidence="16">
    <location>
        <begin position="56"/>
        <end position="107"/>
    </location>
</feature>
<keyword evidence="4 12" id="KW-1134">Transmembrane beta strand</keyword>
<dbReference type="InterPro" id="IPR010105">
    <property type="entry name" value="TonB_sidphr_rcpt"/>
</dbReference>
<protein>
    <submittedName>
        <fullName evidence="17">TonB-dependent siderophore receptor</fullName>
    </submittedName>
</protein>
<dbReference type="Proteomes" id="UP000571950">
    <property type="component" value="Unassembled WGS sequence"/>
</dbReference>
<evidence type="ECO:0000256" key="13">
    <source>
        <dbReference type="RuleBase" id="RU003357"/>
    </source>
</evidence>
<evidence type="ECO:0000256" key="4">
    <source>
        <dbReference type="ARBA" id="ARBA00022452"/>
    </source>
</evidence>
<comment type="subcellular location">
    <subcellularLocation>
        <location evidence="1 12">Cell outer membrane</location>
        <topology evidence="1 12">Multi-pass membrane protein</topology>
    </subcellularLocation>
</comment>
<dbReference type="InterPro" id="IPR011662">
    <property type="entry name" value="Secretin/TonB_short_N"/>
</dbReference>
<dbReference type="InterPro" id="IPR037066">
    <property type="entry name" value="Plug_dom_sf"/>
</dbReference>
<dbReference type="Pfam" id="PF07715">
    <property type="entry name" value="Plug"/>
    <property type="match status" value="1"/>
</dbReference>
<dbReference type="InterPro" id="IPR039426">
    <property type="entry name" value="TonB-dep_rcpt-like"/>
</dbReference>
<dbReference type="InterPro" id="IPR012910">
    <property type="entry name" value="Plug_dom"/>
</dbReference>
<dbReference type="PANTHER" id="PTHR32552:SF74">
    <property type="entry name" value="HYDROXAMATE SIDEROPHORE RECEPTOR FHUE"/>
    <property type="match status" value="1"/>
</dbReference>
<feature type="compositionally biased region" description="Gly residues" evidence="14">
    <location>
        <begin position="125"/>
        <end position="137"/>
    </location>
</feature>
<evidence type="ECO:0000256" key="9">
    <source>
        <dbReference type="ARBA" id="ARBA00023136"/>
    </source>
</evidence>
<dbReference type="GO" id="GO:0015891">
    <property type="term" value="P:siderophore transport"/>
    <property type="evidence" value="ECO:0007669"/>
    <property type="project" value="InterPro"/>
</dbReference>
<evidence type="ECO:0000256" key="11">
    <source>
        <dbReference type="ARBA" id="ARBA00023237"/>
    </source>
</evidence>
<dbReference type="CDD" id="cd01347">
    <property type="entry name" value="ligand_gated_channel"/>
    <property type="match status" value="1"/>
</dbReference>
<dbReference type="SUPFAM" id="SSF56935">
    <property type="entry name" value="Porins"/>
    <property type="match status" value="1"/>
</dbReference>
<evidence type="ECO:0000313" key="17">
    <source>
        <dbReference type="EMBL" id="MBB3928623.1"/>
    </source>
</evidence>
<dbReference type="InterPro" id="IPR000531">
    <property type="entry name" value="Beta-barrel_TonB"/>
</dbReference>
<evidence type="ECO:0000256" key="5">
    <source>
        <dbReference type="ARBA" id="ARBA00022496"/>
    </source>
</evidence>
<dbReference type="GO" id="GO:0009279">
    <property type="term" value="C:cell outer membrane"/>
    <property type="evidence" value="ECO:0007669"/>
    <property type="project" value="UniProtKB-SubCell"/>
</dbReference>
<sequence length="844" mass="92170">MIALLMGSVALVSLAAPAQAQSGGSTTASRGQTRTFDIPSQPLSTALTVFGDQTGIQITGDTCILDGKRSQAVKGSYAPAQALSVLLGGTGITFRWLDGRSVSIERAPQVSEGTVQLGPVRVEGSGDGSGGSGGAGGPQVTANDRTASEGTGSYTKRDVAFAKGQSLQDIPQSVTVLTQQRMQDQGLTTIEEAMKQVTGITALQEEATRTHFFSRGFRIDNFQIDGNSPIIGGWNTEQIDLALYDSIEVLRGSDALFGTSGEPGGSINLVRKKPTRDFQFKAALSAGSWNNYRGEIDISGPLALDGRLRARIGGVIEDREYFYDRAIGNKQLVHGIVEFDVTDSTRLTVGGSYSHDRSPVFSIGLPRYTNGDDIGLPRSFYLGTKNDRNIRDRYNMFGRIDQTLGDDWTLGLEVSQNRSDNDRQHMFWYGAIDPITKSGMASGWGGAKYTYVEKIQAADLVLKGSFDLLGGTHKLLFGTNISNADAQYINRRRNNPISIPDIFTFDPTIYDNNDPYYFFGTTDLEIKQKGIYGSLNMTFGRFSLIPSMRLSWYRYRQYREVFSVPAGIMTSNPTIAYRDNGVLTPSIGAIYKFDDNWSAYASFAETYKSQASSLKGPLPGTAIDPITGKTFEVGVKGALLDGRLNTSAALYYIKRNGQAVRDSDYPATAGDLGSSCCFLADGRVVSKGVDLEISGEILPGWQMSGGYTFNDNENKQAGTGRYHTITPRHLFKFWTSYALRGALDGLKFGGGLTAQSSNYSRGTARTFNTTTSQYDGPSVPFEFTQKGYAVVNLFGEYNFNKNWSASFNVNNVFDKTYYQAVGSSSYYNFYGEPRNFLLTIRVSY</sequence>
<comment type="similarity">
    <text evidence="2 12 13">Belongs to the TonB-dependent receptor family.</text>
</comment>
<evidence type="ECO:0000256" key="14">
    <source>
        <dbReference type="SAM" id="MobiDB-lite"/>
    </source>
</evidence>
<name>A0A7W6BKJ9_9SPHN</name>
<dbReference type="AlphaFoldDB" id="A0A7W6BKJ9"/>
<comment type="caution">
    <text evidence="17">The sequence shown here is derived from an EMBL/GenBank/DDBJ whole genome shotgun (WGS) entry which is preliminary data.</text>
</comment>
<keyword evidence="10 17" id="KW-0675">Receptor</keyword>
<evidence type="ECO:0000256" key="12">
    <source>
        <dbReference type="PROSITE-ProRule" id="PRU01360"/>
    </source>
</evidence>
<accession>A0A7W6BKJ9</accession>
<evidence type="ECO:0000256" key="15">
    <source>
        <dbReference type="SAM" id="SignalP"/>
    </source>
</evidence>
<keyword evidence="7" id="KW-0408">Iron</keyword>
<keyword evidence="8 13" id="KW-0798">TonB box</keyword>
<feature type="region of interest" description="Disordered" evidence="14">
    <location>
        <begin position="118"/>
        <end position="152"/>
    </location>
</feature>
<evidence type="ECO:0000256" key="3">
    <source>
        <dbReference type="ARBA" id="ARBA00022448"/>
    </source>
</evidence>